<proteinExistence type="predicted"/>
<reference evidence="2" key="1">
    <citation type="submission" date="2023-10" db="EMBL/GenBank/DDBJ databases">
        <authorList>
            <person name="Chen Y."/>
            <person name="Shah S."/>
            <person name="Dougan E. K."/>
            <person name="Thang M."/>
            <person name="Chan C."/>
        </authorList>
    </citation>
    <scope>NUCLEOTIDE SEQUENCE [LARGE SCALE GENOMIC DNA]</scope>
</reference>
<accession>A0ABN9UTQ1</accession>
<gene>
    <name evidence="2" type="ORF">PCOR1329_LOCUS50989</name>
</gene>
<dbReference type="Proteomes" id="UP001189429">
    <property type="component" value="Unassembled WGS sequence"/>
</dbReference>
<feature type="compositionally biased region" description="Low complexity" evidence="1">
    <location>
        <begin position="46"/>
        <end position="58"/>
    </location>
</feature>
<protein>
    <submittedName>
        <fullName evidence="2">Uncharacterized protein</fullName>
    </submittedName>
</protein>
<feature type="compositionally biased region" description="Low complexity" evidence="1">
    <location>
        <begin position="28"/>
        <end position="38"/>
    </location>
</feature>
<feature type="region of interest" description="Disordered" evidence="1">
    <location>
        <begin position="1"/>
        <end position="70"/>
    </location>
</feature>
<name>A0ABN9UTQ1_9DINO</name>
<sequence length="359" mass="39199">MGPPRLAGRCMPRRALTGQTPVPRATWSSGSGQAAARSSRSRSARRSAPVSRRTAARAPTLGRARPRSLRGPRADRVDLELRALVEAERHQLCSRLTRLEAEKVWVKTQSVYLGVLKVLLAGLRPGPLPAWTREEWGATAFEFVEWLFDQGGADATAKRLGSALAWGEPKLSAGTLRLSFPVLQQTLRGWVQQRPELSRPPVPWLAAAAAALWLLEQGLEVAALGAVIMCETYMRPSEQLAIDADHVVPPLEGESVIRAQEGLVPTKTNAFDVSVPLDMSRQRWLARCVEALVRRRGPGERLLEVECVGFQESFRTALSAVGALELRATLCCLRRGGASHDRCVAARTLADVQQGGWCA</sequence>
<evidence type="ECO:0000256" key="1">
    <source>
        <dbReference type="SAM" id="MobiDB-lite"/>
    </source>
</evidence>
<evidence type="ECO:0000313" key="3">
    <source>
        <dbReference type="Proteomes" id="UP001189429"/>
    </source>
</evidence>
<keyword evidence="3" id="KW-1185">Reference proteome</keyword>
<dbReference type="EMBL" id="CAUYUJ010016177">
    <property type="protein sequence ID" value="CAK0862630.1"/>
    <property type="molecule type" value="Genomic_DNA"/>
</dbReference>
<comment type="caution">
    <text evidence="2">The sequence shown here is derived from an EMBL/GenBank/DDBJ whole genome shotgun (WGS) entry which is preliminary data.</text>
</comment>
<organism evidence="2 3">
    <name type="scientific">Prorocentrum cordatum</name>
    <dbReference type="NCBI Taxonomy" id="2364126"/>
    <lineage>
        <taxon>Eukaryota</taxon>
        <taxon>Sar</taxon>
        <taxon>Alveolata</taxon>
        <taxon>Dinophyceae</taxon>
        <taxon>Prorocentrales</taxon>
        <taxon>Prorocentraceae</taxon>
        <taxon>Prorocentrum</taxon>
    </lineage>
</organism>
<evidence type="ECO:0000313" key="2">
    <source>
        <dbReference type="EMBL" id="CAK0862630.1"/>
    </source>
</evidence>